<dbReference type="Pfam" id="PF19289">
    <property type="entry name" value="PmbA_TldD_3rd"/>
    <property type="match status" value="1"/>
</dbReference>
<accession>A0A212UG93</accession>
<feature type="domain" description="Metalloprotease TldD/E central" evidence="4">
    <location>
        <begin position="150"/>
        <end position="213"/>
    </location>
</feature>
<dbReference type="RefSeq" id="WP_088845265.1">
    <property type="nucleotide sequence ID" value="NZ_FYEW01000003.1"/>
</dbReference>
<dbReference type="EMBL" id="FYEW01000003">
    <property type="protein sequence ID" value="SNC77279.1"/>
    <property type="molecule type" value="Genomic_DNA"/>
</dbReference>
<evidence type="ECO:0000256" key="1">
    <source>
        <dbReference type="ARBA" id="ARBA00005836"/>
    </source>
</evidence>
<proteinExistence type="inferred from homology"/>
<feature type="domain" description="Metalloprotease TldD/E N-terminal" evidence="2">
    <location>
        <begin position="26"/>
        <end position="89"/>
    </location>
</feature>
<evidence type="ECO:0000259" key="3">
    <source>
        <dbReference type="Pfam" id="PF19289"/>
    </source>
</evidence>
<gene>
    <name evidence="5" type="ORF">SAMN06265337_3862</name>
</gene>
<evidence type="ECO:0000259" key="2">
    <source>
        <dbReference type="Pfam" id="PF01523"/>
    </source>
</evidence>
<dbReference type="InterPro" id="IPR045569">
    <property type="entry name" value="Metalloprtase-TldD/E_C"/>
</dbReference>
<keyword evidence="5" id="KW-0378">Hydrolase</keyword>
<evidence type="ECO:0000259" key="4">
    <source>
        <dbReference type="Pfam" id="PF19290"/>
    </source>
</evidence>
<dbReference type="InterPro" id="IPR002510">
    <property type="entry name" value="Metalloprtase-TldD/E_N"/>
</dbReference>
<organism evidence="5 6">
    <name type="scientific">Hymenobacter gelipurpurascens</name>
    <dbReference type="NCBI Taxonomy" id="89968"/>
    <lineage>
        <taxon>Bacteria</taxon>
        <taxon>Pseudomonadati</taxon>
        <taxon>Bacteroidota</taxon>
        <taxon>Cytophagia</taxon>
        <taxon>Cytophagales</taxon>
        <taxon>Hymenobacteraceae</taxon>
        <taxon>Hymenobacter</taxon>
    </lineage>
</organism>
<dbReference type="InterPro" id="IPR035068">
    <property type="entry name" value="TldD/PmbA_N"/>
</dbReference>
<dbReference type="AlphaFoldDB" id="A0A212UG93"/>
<dbReference type="GO" id="GO:0006508">
    <property type="term" value="P:proteolysis"/>
    <property type="evidence" value="ECO:0007669"/>
    <property type="project" value="UniProtKB-KW"/>
</dbReference>
<evidence type="ECO:0000313" key="6">
    <source>
        <dbReference type="Proteomes" id="UP000198131"/>
    </source>
</evidence>
<keyword evidence="5" id="KW-0645">Protease</keyword>
<evidence type="ECO:0000313" key="5">
    <source>
        <dbReference type="EMBL" id="SNC77279.1"/>
    </source>
</evidence>
<dbReference type="GO" id="GO:0008237">
    <property type="term" value="F:metallopeptidase activity"/>
    <property type="evidence" value="ECO:0007669"/>
    <property type="project" value="InterPro"/>
</dbReference>
<dbReference type="Gene3D" id="3.30.2290.10">
    <property type="entry name" value="PmbA/TldD superfamily"/>
    <property type="match status" value="1"/>
</dbReference>
<comment type="similarity">
    <text evidence="1">Belongs to the peptidase U62 family.</text>
</comment>
<dbReference type="PANTHER" id="PTHR43666:SF1">
    <property type="entry name" value="CONSERVED PROTEIN"/>
    <property type="match status" value="1"/>
</dbReference>
<feature type="domain" description="Metalloprotease TldD/E C-terminal" evidence="3">
    <location>
        <begin position="223"/>
        <end position="438"/>
    </location>
</feature>
<dbReference type="Pfam" id="PF19290">
    <property type="entry name" value="PmbA_TldD_2nd"/>
    <property type="match status" value="1"/>
</dbReference>
<dbReference type="OrthoDB" id="9763230at2"/>
<dbReference type="InterPro" id="IPR045570">
    <property type="entry name" value="Metalloprtase-TldD/E_cen_dom"/>
</dbReference>
<dbReference type="SUPFAM" id="SSF111283">
    <property type="entry name" value="Putative modulator of DNA gyrase, PmbA/TldD"/>
    <property type="match status" value="1"/>
</dbReference>
<dbReference type="PANTHER" id="PTHR43666">
    <property type="entry name" value="TLDD PROTEIN"/>
    <property type="match status" value="1"/>
</dbReference>
<keyword evidence="6" id="KW-1185">Reference proteome</keyword>
<name>A0A212UG93_9BACT</name>
<reference evidence="6" key="1">
    <citation type="submission" date="2017-06" db="EMBL/GenBank/DDBJ databases">
        <authorList>
            <person name="Varghese N."/>
            <person name="Submissions S."/>
        </authorList>
    </citation>
    <scope>NUCLEOTIDE SEQUENCE [LARGE SCALE GENOMIC DNA]</scope>
    <source>
        <strain evidence="6">DSM 11116</strain>
    </source>
</reference>
<dbReference type="Pfam" id="PF01523">
    <property type="entry name" value="PmbA_TldD_1st"/>
    <property type="match status" value="1"/>
</dbReference>
<sequence length="444" mass="48054">MAILSKDESQAILKKVLSFSTADECEATLTGNTGGNVRSARNAISTSGGVDNVALAVEARFGKRSGVATCNEFDDATLRRCVQRAEEIARLAPESPEYMPLLGPQKYLESPKSFAKSTADITPAYRAEQVGASMKICDEKKLTSAAFLNDGAGFVAKRNNKGLEAYQQRSGLEFSITVRTPDGTGSGYATADYNDASKFDAALLTRIAADKASGSRNAKALEPGKYTVILEPAALVANTDASLMQALMGALDARNADEGRSFLSKKGGGNRKGEKLFDERVTIYSDPTNPEIADLTFSGDGRPLQKVTWIEKGVVKNLYSTRYWAQKNNIPDLARPGGWIMEGGTQSTADLIKGTARGILVTRLWYIRPVDPQTLLYTGLTRDGTFFIENGKIKHPVKNFRFNESPIIMLNNLEAIGKPVRVGGNLVPPLKIRDFTFTSLSDAV</sequence>
<dbReference type="Proteomes" id="UP000198131">
    <property type="component" value="Unassembled WGS sequence"/>
</dbReference>
<dbReference type="InterPro" id="IPR036059">
    <property type="entry name" value="TldD/PmbA_sf"/>
</dbReference>
<protein>
    <submittedName>
        <fullName evidence="5">Predicted Zn-dependent protease or its inactivated homolog</fullName>
    </submittedName>
</protein>